<gene>
    <name evidence="1" type="ORF">EI981_17100</name>
</gene>
<evidence type="ECO:0000313" key="1">
    <source>
        <dbReference type="EMBL" id="AZS15982.1"/>
    </source>
</evidence>
<organism evidence="1 2">
    <name type="scientific">Paenibacillus lutimineralis</name>
    <dbReference type="NCBI Taxonomy" id="2707005"/>
    <lineage>
        <taxon>Bacteria</taxon>
        <taxon>Bacillati</taxon>
        <taxon>Bacillota</taxon>
        <taxon>Bacilli</taxon>
        <taxon>Bacillales</taxon>
        <taxon>Paenibacillaceae</taxon>
        <taxon>Paenibacillus</taxon>
    </lineage>
</organism>
<dbReference type="AlphaFoldDB" id="A0A3Q9ICB8"/>
<keyword evidence="2" id="KW-1185">Reference proteome</keyword>
<dbReference type="OrthoDB" id="2352834at2"/>
<dbReference type="EMBL" id="CP034346">
    <property type="protein sequence ID" value="AZS15982.1"/>
    <property type="molecule type" value="Genomic_DNA"/>
</dbReference>
<dbReference type="Proteomes" id="UP000270678">
    <property type="component" value="Chromosome"/>
</dbReference>
<reference evidence="2" key="1">
    <citation type="submission" date="2018-12" db="EMBL/GenBank/DDBJ databases">
        <title>Complete genome sequence of Paenibacillus sp. MBLB1234.</title>
        <authorList>
            <person name="Nam Y.-D."/>
            <person name="Kang J."/>
            <person name="Chung W.-H."/>
            <person name="Park Y.S."/>
        </authorList>
    </citation>
    <scope>NUCLEOTIDE SEQUENCE [LARGE SCALE GENOMIC DNA]</scope>
    <source>
        <strain evidence="2">MBLB1234</strain>
    </source>
</reference>
<dbReference type="InterPro" id="IPR025071">
    <property type="entry name" value="DUF3939"/>
</dbReference>
<name>A0A3Q9ICB8_9BACL</name>
<dbReference type="RefSeq" id="WP_127000158.1">
    <property type="nucleotide sequence ID" value="NZ_CP034346.1"/>
</dbReference>
<dbReference type="KEGG" id="plut:EI981_17100"/>
<accession>A0A3Q9ICB8</accession>
<protein>
    <submittedName>
        <fullName evidence="1">DUF3939 domain-containing protein</fullName>
    </submittedName>
</protein>
<proteinExistence type="predicted"/>
<dbReference type="Pfam" id="PF13075">
    <property type="entry name" value="DUF3939"/>
    <property type="match status" value="1"/>
</dbReference>
<evidence type="ECO:0000313" key="2">
    <source>
        <dbReference type="Proteomes" id="UP000270678"/>
    </source>
</evidence>
<sequence length="158" mass="18640">MPLFWRRKNSRKPPLAEPKPAIHVTLEQVKKAVLQFETDMPKGISRKSLLLSDGSLELSRLSRYLGGVSDQKFYLSRETYEIFEEADREIPYYLDIVQVAVDDYIEERGKIPVLGNSQYNQVDVRLLRDQHYLKELPPFPLYITDQEMLLTHRRKEIM</sequence>